<dbReference type="KEGG" id="ati:AL072_02660"/>
<reference evidence="2 3" key="2">
    <citation type="journal article" date="2016" name="Genome Announc.">
        <title>Complete Genome Sequence of a Strain of Azospirillum thiophilum Isolated from a Sulfide Spring.</title>
        <authorList>
            <person name="Fomenkov A."/>
            <person name="Vincze T."/>
            <person name="Grabovich M."/>
            <person name="Anton B.P."/>
            <person name="Dubinina G."/>
            <person name="Orlova M."/>
            <person name="Belousova E."/>
            <person name="Roberts R.J."/>
        </authorList>
    </citation>
    <scope>NUCLEOTIDE SEQUENCE [LARGE SCALE GENOMIC DNA]</scope>
    <source>
        <strain evidence="2 3">BV-S</strain>
    </source>
</reference>
<dbReference type="Pfam" id="PF01935">
    <property type="entry name" value="DUF87"/>
    <property type="match status" value="1"/>
</dbReference>
<dbReference type="CDD" id="cd01127">
    <property type="entry name" value="TrwB_TraG_TraD_VirD4"/>
    <property type="match status" value="1"/>
</dbReference>
<dbReference type="AlphaFoldDB" id="A0AAC8VUV9"/>
<dbReference type="InterPro" id="IPR008571">
    <property type="entry name" value="HerA-like"/>
</dbReference>
<evidence type="ECO:0000313" key="2">
    <source>
        <dbReference type="EMBL" id="ALG70003.1"/>
    </source>
</evidence>
<reference evidence="3" key="1">
    <citation type="submission" date="2015-08" db="EMBL/GenBank/DDBJ databases">
        <title>Complete Genome Sequence of Azospirillum thiophilum BV-S.</title>
        <authorList>
            <person name="Fomenkov A."/>
            <person name="Vincze T."/>
            <person name="Grabovich M."/>
            <person name="Dubinina G."/>
            <person name="Orlova M."/>
            <person name="Belousova E."/>
            <person name="Roberts R.J."/>
        </authorList>
    </citation>
    <scope>NUCLEOTIDE SEQUENCE [LARGE SCALE GENOMIC DNA]</scope>
    <source>
        <strain evidence="3">BV-S</strain>
    </source>
</reference>
<feature type="domain" description="Helicase HerA central" evidence="1">
    <location>
        <begin position="143"/>
        <end position="402"/>
    </location>
</feature>
<evidence type="ECO:0000313" key="3">
    <source>
        <dbReference type="Proteomes" id="UP000069935"/>
    </source>
</evidence>
<dbReference type="InterPro" id="IPR002789">
    <property type="entry name" value="HerA_central"/>
</dbReference>
<protein>
    <submittedName>
        <fullName evidence="2">ATPase</fullName>
    </submittedName>
</protein>
<sequence>MFAFRDENALGKVVSVDTGNAVVQVPDPNRLQRLQVNRLVVLQARPGQPLIGVVRKITRQMDGGGLDEDVLPGLDPSESNFVRIALVGTLFHRDREHRNVFRRSLEAVPQIDALCFALEGSDLTAFMQVVSQIGKGEETALSLGSYTLDAGAAALLNGNRFFQRHAVVVGSTGSGKSWTTARLLEQVADLPNANALVFDIHGEYRTLKGPGFRHLRVAGPTDLDTQTASPNILYLPYWLLNYEALRTLLVERSDQNAPNQSMLISRLVREAKETFIKDARREDLLPGFTVDSPIPFDLKWVLDGLVEHNEAMETNPNTGKERQAEFNNKLGRLIARLDAKLQDRRHGFLFGGQPATMQLDYLDTLVERLLAGRCGQADGAGGVKIIDFSEVPSDILPLIVAMVAGLAFSIQQWTPSERRHPIALFCDEAHNYIPDLAQDDSEARVAVRTFERLAKEGRKYGVGLVIISQRPAEVSRTVISQCNNVIAMRLTNAEDQNRVRGLLPDTLAGFADLLPILDVGEAVVVGDASLLPARIRIAEPRNKPDSRTIEFWTRWSGTDNPDSLRDACEAWRRQSLQAAPAPQPADA</sequence>
<organism evidence="2 3">
    <name type="scientific">Azospirillum thiophilum</name>
    <dbReference type="NCBI Taxonomy" id="528244"/>
    <lineage>
        <taxon>Bacteria</taxon>
        <taxon>Pseudomonadati</taxon>
        <taxon>Pseudomonadota</taxon>
        <taxon>Alphaproteobacteria</taxon>
        <taxon>Rhodospirillales</taxon>
        <taxon>Azospirillaceae</taxon>
        <taxon>Azospirillum</taxon>
    </lineage>
</organism>
<dbReference type="InterPro" id="IPR027417">
    <property type="entry name" value="P-loop_NTPase"/>
</dbReference>
<dbReference type="PANTHER" id="PTHR42957:SF1">
    <property type="entry name" value="HELICASE MJ1565-RELATED"/>
    <property type="match status" value="1"/>
</dbReference>
<dbReference type="EMBL" id="CP012401">
    <property type="protein sequence ID" value="ALG70003.1"/>
    <property type="molecule type" value="Genomic_DNA"/>
</dbReference>
<accession>A0AAC8VUV9</accession>
<evidence type="ECO:0000259" key="1">
    <source>
        <dbReference type="Pfam" id="PF01935"/>
    </source>
</evidence>
<gene>
    <name evidence="2" type="ORF">AL072_02660</name>
</gene>
<dbReference type="PANTHER" id="PTHR42957">
    <property type="entry name" value="HELICASE MJ1565-RELATED"/>
    <property type="match status" value="1"/>
</dbReference>
<dbReference type="SUPFAM" id="SSF52540">
    <property type="entry name" value="P-loop containing nucleoside triphosphate hydrolases"/>
    <property type="match status" value="1"/>
</dbReference>
<dbReference type="RefSeq" id="WP_045581626.1">
    <property type="nucleotide sequence ID" value="NZ_CP012401.1"/>
</dbReference>
<dbReference type="Proteomes" id="UP000069935">
    <property type="component" value="Chromosome 1"/>
</dbReference>
<proteinExistence type="predicted"/>
<dbReference type="Gene3D" id="3.40.50.300">
    <property type="entry name" value="P-loop containing nucleotide triphosphate hydrolases"/>
    <property type="match status" value="2"/>
</dbReference>
<keyword evidence="3" id="KW-1185">Reference proteome</keyword>
<name>A0AAC8VUV9_9PROT</name>